<protein>
    <submittedName>
        <fullName evidence="10">Calcium proton exchanger</fullName>
    </submittedName>
</protein>
<feature type="transmembrane region" description="Helical" evidence="8">
    <location>
        <begin position="207"/>
        <end position="224"/>
    </location>
</feature>
<name>A0A2V0PJV6_9CHLO</name>
<dbReference type="GO" id="GO:0012505">
    <property type="term" value="C:endomembrane system"/>
    <property type="evidence" value="ECO:0007669"/>
    <property type="project" value="UniProtKB-SubCell"/>
</dbReference>
<keyword evidence="6" id="KW-0406">Ion transport</keyword>
<feature type="transmembrane region" description="Helical" evidence="8">
    <location>
        <begin position="166"/>
        <end position="186"/>
    </location>
</feature>
<evidence type="ECO:0000256" key="5">
    <source>
        <dbReference type="ARBA" id="ARBA00022989"/>
    </source>
</evidence>
<dbReference type="PANTHER" id="PTHR31503">
    <property type="entry name" value="VACUOLAR CALCIUM ION TRANSPORTER"/>
    <property type="match status" value="1"/>
</dbReference>
<dbReference type="Proteomes" id="UP000247498">
    <property type="component" value="Unassembled WGS sequence"/>
</dbReference>
<dbReference type="InterPro" id="IPR004837">
    <property type="entry name" value="NaCa_Exmemb"/>
</dbReference>
<keyword evidence="11" id="KW-1185">Reference proteome</keyword>
<evidence type="ECO:0000256" key="2">
    <source>
        <dbReference type="ARBA" id="ARBA00022448"/>
    </source>
</evidence>
<dbReference type="InterPro" id="IPR044880">
    <property type="entry name" value="NCX_ion-bd_dom_sf"/>
</dbReference>
<keyword evidence="7 8" id="KW-0472">Membrane</keyword>
<dbReference type="AlphaFoldDB" id="A0A2V0PJV6"/>
<keyword evidence="4 8" id="KW-0812">Transmembrane</keyword>
<feature type="transmembrane region" description="Helical" evidence="8">
    <location>
        <begin position="422"/>
        <end position="448"/>
    </location>
</feature>
<reference evidence="10 11" key="1">
    <citation type="journal article" date="2018" name="Sci. Rep.">
        <title>Raphidocelis subcapitata (=Pseudokirchneriella subcapitata) provides an insight into genome evolution and environmental adaptations in the Sphaeropleales.</title>
        <authorList>
            <person name="Suzuki S."/>
            <person name="Yamaguchi H."/>
            <person name="Nakajima N."/>
            <person name="Kawachi M."/>
        </authorList>
    </citation>
    <scope>NUCLEOTIDE SEQUENCE [LARGE SCALE GENOMIC DNA]</scope>
    <source>
        <strain evidence="10 11">NIES-35</strain>
    </source>
</reference>
<dbReference type="Pfam" id="PF01699">
    <property type="entry name" value="Na_Ca_ex"/>
    <property type="match status" value="2"/>
</dbReference>
<dbReference type="InParanoid" id="A0A2V0PJV6"/>
<evidence type="ECO:0000256" key="6">
    <source>
        <dbReference type="ARBA" id="ARBA00023065"/>
    </source>
</evidence>
<comment type="subcellular location">
    <subcellularLocation>
        <location evidence="1">Endomembrane system</location>
        <topology evidence="1">Multi-pass membrane protein</topology>
    </subcellularLocation>
</comment>
<dbReference type="GO" id="GO:0015369">
    <property type="term" value="F:calcium:proton antiporter activity"/>
    <property type="evidence" value="ECO:0007669"/>
    <property type="project" value="TreeGrafter"/>
</dbReference>
<feature type="transmembrane region" description="Helical" evidence="8">
    <location>
        <begin position="460"/>
        <end position="477"/>
    </location>
</feature>
<dbReference type="FunCoup" id="A0A2V0PJV6">
    <property type="interactions" value="869"/>
</dbReference>
<sequence>MANYLIGWLGFGAAGRGSRRSCLSLPSGNVFKQLWTELRAILLGSKMNALLLLMPFAFASHAVGWPSGATFMLALLPLCALAERLGMITEQLAMYTNDSVGGLLNATFGNATEVIIAAFAISRGYLRVVKLTLLGSIVSNLLLVMGSAFIAGGVLHPMQHYNQRGINVNCGLLLLSVVSIALPTLLSSTSKNRVGKREEVALSRFESLLMLVGYATFLVFQLVTHKFLYEGDLLAGEAPAKSAGSRSGRVDSGGACSVCGCVAGRAHSEAHAAAAAAAAAAGSQVEMAALNGAGGSRAKGPGEVSIDVPPGAGGGLGRRWNEGERLVTGPSSAPAPSLPVAARVEEEDEECVLSLWGALFWLGVVTVLISFLSDAMMAVINEASVQLKVPMPFLTTIIVPIVGNAAEHASALVFAVKNRMEVALGVAVGSSTQIGVLVIPFCVVLAWCMGQPLDLNFNEFEAAVLFISVLLAVVVLQDGTSNYLKGLMLVITYAFIGAGFWLHKDPELREVVDGTRH</sequence>
<gene>
    <name evidence="10" type="ORF">Rsub_12913</name>
</gene>
<evidence type="ECO:0000256" key="7">
    <source>
        <dbReference type="ARBA" id="ARBA00023136"/>
    </source>
</evidence>
<comment type="caution">
    <text evidence="10">The sequence shown here is derived from an EMBL/GenBank/DDBJ whole genome shotgun (WGS) entry which is preliminary data.</text>
</comment>
<evidence type="ECO:0000259" key="9">
    <source>
        <dbReference type="Pfam" id="PF01699"/>
    </source>
</evidence>
<feature type="domain" description="Sodium/calcium exchanger membrane region" evidence="9">
    <location>
        <begin position="359"/>
        <end position="496"/>
    </location>
</feature>
<accession>A0A2V0PJV6</accession>
<evidence type="ECO:0000256" key="8">
    <source>
        <dbReference type="SAM" id="Phobius"/>
    </source>
</evidence>
<feature type="domain" description="Sodium/calcium exchanger membrane region" evidence="9">
    <location>
        <begin position="69"/>
        <end position="222"/>
    </location>
</feature>
<feature type="transmembrane region" description="Helical" evidence="8">
    <location>
        <begin position="100"/>
        <end position="121"/>
    </location>
</feature>
<feature type="transmembrane region" description="Helical" evidence="8">
    <location>
        <begin position="393"/>
        <end position="416"/>
    </location>
</feature>
<evidence type="ECO:0000256" key="4">
    <source>
        <dbReference type="ARBA" id="ARBA00022692"/>
    </source>
</evidence>
<evidence type="ECO:0000256" key="1">
    <source>
        <dbReference type="ARBA" id="ARBA00004127"/>
    </source>
</evidence>
<keyword evidence="5 8" id="KW-1133">Transmembrane helix</keyword>
<dbReference type="GO" id="GO:0009705">
    <property type="term" value="C:plant-type vacuole membrane"/>
    <property type="evidence" value="ECO:0007669"/>
    <property type="project" value="TreeGrafter"/>
</dbReference>
<proteinExistence type="predicted"/>
<dbReference type="EMBL" id="BDRX01000192">
    <property type="protein sequence ID" value="GBG00092.1"/>
    <property type="molecule type" value="Genomic_DNA"/>
</dbReference>
<keyword evidence="3" id="KW-0050">Antiport</keyword>
<evidence type="ECO:0000256" key="3">
    <source>
        <dbReference type="ARBA" id="ARBA00022449"/>
    </source>
</evidence>
<evidence type="ECO:0000313" key="10">
    <source>
        <dbReference type="EMBL" id="GBG00092.1"/>
    </source>
</evidence>
<feature type="transmembrane region" description="Helical" evidence="8">
    <location>
        <begin position="133"/>
        <end position="154"/>
    </location>
</feature>
<evidence type="ECO:0000313" key="11">
    <source>
        <dbReference type="Proteomes" id="UP000247498"/>
    </source>
</evidence>
<dbReference type="Gene3D" id="1.20.1420.30">
    <property type="entry name" value="NCX, central ion-binding region"/>
    <property type="match status" value="2"/>
</dbReference>
<feature type="transmembrane region" description="Helical" evidence="8">
    <location>
        <begin position="483"/>
        <end position="502"/>
    </location>
</feature>
<dbReference type="GO" id="GO:0006874">
    <property type="term" value="P:intracellular calcium ion homeostasis"/>
    <property type="evidence" value="ECO:0007669"/>
    <property type="project" value="TreeGrafter"/>
</dbReference>
<dbReference type="InterPro" id="IPR004713">
    <property type="entry name" value="CaH_exchang"/>
</dbReference>
<dbReference type="OrthoDB" id="1699231at2759"/>
<feature type="transmembrane region" description="Helical" evidence="8">
    <location>
        <begin position="353"/>
        <end position="372"/>
    </location>
</feature>
<dbReference type="PANTHER" id="PTHR31503:SF22">
    <property type="entry name" value="VACUOLAR CALCIUM ION TRANSPORTER"/>
    <property type="match status" value="1"/>
</dbReference>
<keyword evidence="2" id="KW-0813">Transport</keyword>
<organism evidence="10 11">
    <name type="scientific">Raphidocelis subcapitata</name>
    <dbReference type="NCBI Taxonomy" id="307507"/>
    <lineage>
        <taxon>Eukaryota</taxon>
        <taxon>Viridiplantae</taxon>
        <taxon>Chlorophyta</taxon>
        <taxon>core chlorophytes</taxon>
        <taxon>Chlorophyceae</taxon>
        <taxon>CS clade</taxon>
        <taxon>Sphaeropleales</taxon>
        <taxon>Selenastraceae</taxon>
        <taxon>Raphidocelis</taxon>
    </lineage>
</organism>